<evidence type="ECO:0000313" key="2">
    <source>
        <dbReference type="EMBL" id="USW51590.1"/>
    </source>
</evidence>
<dbReference type="GO" id="GO:0032259">
    <property type="term" value="P:methylation"/>
    <property type="evidence" value="ECO:0007669"/>
    <property type="project" value="UniProtKB-KW"/>
</dbReference>
<keyword evidence="3" id="KW-1185">Reference proteome</keyword>
<proteinExistence type="predicted"/>
<dbReference type="PANTHER" id="PTHR45128">
    <property type="entry name" value="METHYLTRANSFERASE TYPE 11"/>
    <property type="match status" value="1"/>
</dbReference>
<dbReference type="GO" id="GO:0008168">
    <property type="term" value="F:methyltransferase activity"/>
    <property type="evidence" value="ECO:0007669"/>
    <property type="project" value="UniProtKB-KW"/>
</dbReference>
<accession>A0A9Q9AMA7</accession>
<keyword evidence="2" id="KW-0808">Transferase</keyword>
<dbReference type="InterPro" id="IPR053173">
    <property type="entry name" value="SAM-binding_MTase"/>
</dbReference>
<dbReference type="InterPro" id="IPR025714">
    <property type="entry name" value="Methyltranfer_dom"/>
</dbReference>
<dbReference type="Pfam" id="PF13847">
    <property type="entry name" value="Methyltransf_31"/>
    <property type="match status" value="1"/>
</dbReference>
<dbReference type="SUPFAM" id="SSF53335">
    <property type="entry name" value="S-adenosyl-L-methionine-dependent methyltransferases"/>
    <property type="match status" value="1"/>
</dbReference>
<dbReference type="CDD" id="cd02440">
    <property type="entry name" value="AdoMet_MTases"/>
    <property type="match status" value="1"/>
</dbReference>
<keyword evidence="2" id="KW-0489">Methyltransferase</keyword>
<gene>
    <name evidence="2" type="ORF">Slin15195_G049090</name>
</gene>
<dbReference type="PANTHER" id="PTHR45128:SF1">
    <property type="entry name" value="S-ADENOSYLMETHIONINE-DEPENDENT METHYLTRANSFERASE RV2258C"/>
    <property type="match status" value="1"/>
</dbReference>
<organism evidence="2 3">
    <name type="scientific">Septoria linicola</name>
    <dbReference type="NCBI Taxonomy" id="215465"/>
    <lineage>
        <taxon>Eukaryota</taxon>
        <taxon>Fungi</taxon>
        <taxon>Dikarya</taxon>
        <taxon>Ascomycota</taxon>
        <taxon>Pezizomycotina</taxon>
        <taxon>Dothideomycetes</taxon>
        <taxon>Dothideomycetidae</taxon>
        <taxon>Mycosphaerellales</taxon>
        <taxon>Mycosphaerellaceae</taxon>
        <taxon>Septoria</taxon>
    </lineage>
</organism>
<evidence type="ECO:0000313" key="3">
    <source>
        <dbReference type="Proteomes" id="UP001056384"/>
    </source>
</evidence>
<dbReference type="InterPro" id="IPR029063">
    <property type="entry name" value="SAM-dependent_MTases_sf"/>
</dbReference>
<dbReference type="Gene3D" id="3.40.50.150">
    <property type="entry name" value="Vaccinia Virus protein VP39"/>
    <property type="match status" value="1"/>
</dbReference>
<name>A0A9Q9AMA7_9PEZI</name>
<reference evidence="2" key="1">
    <citation type="submission" date="2022-06" db="EMBL/GenBank/DDBJ databases">
        <title>Complete genome sequences of two strains of the flax pathogen Septoria linicola.</title>
        <authorList>
            <person name="Lapalu N."/>
            <person name="Simon A."/>
            <person name="Demenou B."/>
            <person name="Paumier D."/>
            <person name="Guillot M.-P."/>
            <person name="Gout L."/>
            <person name="Valade R."/>
        </authorList>
    </citation>
    <scope>NUCLEOTIDE SEQUENCE</scope>
    <source>
        <strain evidence="2">SE15195</strain>
    </source>
</reference>
<protein>
    <submittedName>
        <fullName evidence="2">Methyltransferase domain-containing protein</fullName>
    </submittedName>
</protein>
<dbReference type="Proteomes" id="UP001056384">
    <property type="component" value="Chromosome 3"/>
</dbReference>
<dbReference type="EMBL" id="CP099420">
    <property type="protein sequence ID" value="USW51590.1"/>
    <property type="molecule type" value="Genomic_DNA"/>
</dbReference>
<sequence>MSAATGDDAWMASGSDIMRDAMQSRRITPNVLHLLPILDTLPPSAVVCEVGCGPGGITLDIAQRYPHLTVLGIDIDTKSIEQAQDAATKANVTNLSYAAGDAVKLNEVASLPGFEALNSGCDLVYSHAAIMHTSDQVESMRQMRLAAKPGGTVSLKEGDSGLFFAYPDIPGMKKMLEVFPRLGAAKGADTCLGRKLLSHALAVGYTRDEVTLTDITAVTASAPVARAGLAKGIGDIFANVGNKPALMEATGVSAEDITFIRQGLEEWSNCPDGICSFPSLAIICVGKGITDKEA</sequence>
<evidence type="ECO:0000259" key="1">
    <source>
        <dbReference type="Pfam" id="PF13847"/>
    </source>
</evidence>
<feature type="domain" description="Methyltransferase" evidence="1">
    <location>
        <begin position="45"/>
        <end position="159"/>
    </location>
</feature>
<dbReference type="AlphaFoldDB" id="A0A9Q9AMA7"/>